<dbReference type="EMBL" id="CAKMRJ010000002">
    <property type="protein sequence ID" value="CAH1416407.1"/>
    <property type="molecule type" value="Genomic_DNA"/>
</dbReference>
<dbReference type="Proteomes" id="UP001157418">
    <property type="component" value="Unassembled WGS sequence"/>
</dbReference>
<sequence>MRDWTLSTNEILQFLSTTTTQSVQLLRHMSSSQVGKQRIRFSTTSCLTVDGLKCLSRLSHEVEYDDSFPI</sequence>
<keyword evidence="2" id="KW-1185">Reference proteome</keyword>
<comment type="caution">
    <text evidence="1">The sequence shown here is derived from an EMBL/GenBank/DDBJ whole genome shotgun (WGS) entry which is preliminary data.</text>
</comment>
<evidence type="ECO:0000313" key="2">
    <source>
        <dbReference type="Proteomes" id="UP001157418"/>
    </source>
</evidence>
<proteinExistence type="predicted"/>
<dbReference type="AlphaFoldDB" id="A0AAU9LPV5"/>
<accession>A0AAU9LPV5</accession>
<organism evidence="1 2">
    <name type="scientific">Lactuca virosa</name>
    <dbReference type="NCBI Taxonomy" id="75947"/>
    <lineage>
        <taxon>Eukaryota</taxon>
        <taxon>Viridiplantae</taxon>
        <taxon>Streptophyta</taxon>
        <taxon>Embryophyta</taxon>
        <taxon>Tracheophyta</taxon>
        <taxon>Spermatophyta</taxon>
        <taxon>Magnoliopsida</taxon>
        <taxon>eudicotyledons</taxon>
        <taxon>Gunneridae</taxon>
        <taxon>Pentapetalae</taxon>
        <taxon>asterids</taxon>
        <taxon>campanulids</taxon>
        <taxon>Asterales</taxon>
        <taxon>Asteraceae</taxon>
        <taxon>Cichorioideae</taxon>
        <taxon>Cichorieae</taxon>
        <taxon>Lactucinae</taxon>
        <taxon>Lactuca</taxon>
    </lineage>
</organism>
<gene>
    <name evidence="1" type="ORF">LVIROSA_LOCUS4172</name>
</gene>
<evidence type="ECO:0000313" key="1">
    <source>
        <dbReference type="EMBL" id="CAH1416407.1"/>
    </source>
</evidence>
<protein>
    <submittedName>
        <fullName evidence="1">Uncharacterized protein</fullName>
    </submittedName>
</protein>
<reference evidence="1 2" key="1">
    <citation type="submission" date="2022-01" db="EMBL/GenBank/DDBJ databases">
        <authorList>
            <person name="Xiong W."/>
            <person name="Schranz E."/>
        </authorList>
    </citation>
    <scope>NUCLEOTIDE SEQUENCE [LARGE SCALE GENOMIC DNA]</scope>
</reference>
<name>A0AAU9LPV5_9ASTR</name>